<keyword evidence="4" id="KW-1185">Reference proteome</keyword>
<dbReference type="OrthoDB" id="5312846at2759"/>
<evidence type="ECO:0000259" key="2">
    <source>
        <dbReference type="Pfam" id="PF06985"/>
    </source>
</evidence>
<organism evidence="3 4">
    <name type="scientific">Hyaloscypha hepaticicola</name>
    <dbReference type="NCBI Taxonomy" id="2082293"/>
    <lineage>
        <taxon>Eukaryota</taxon>
        <taxon>Fungi</taxon>
        <taxon>Dikarya</taxon>
        <taxon>Ascomycota</taxon>
        <taxon>Pezizomycotina</taxon>
        <taxon>Leotiomycetes</taxon>
        <taxon>Helotiales</taxon>
        <taxon>Hyaloscyphaceae</taxon>
        <taxon>Hyaloscypha</taxon>
    </lineage>
</organism>
<reference evidence="3 4" key="1">
    <citation type="submission" date="2016-05" db="EMBL/GenBank/DDBJ databases">
        <title>A degradative enzymes factory behind the ericoid mycorrhizal symbiosis.</title>
        <authorList>
            <consortium name="DOE Joint Genome Institute"/>
            <person name="Martino E."/>
            <person name="Morin E."/>
            <person name="Grelet G."/>
            <person name="Kuo A."/>
            <person name="Kohler A."/>
            <person name="Daghino S."/>
            <person name="Barry K."/>
            <person name="Choi C."/>
            <person name="Cichocki N."/>
            <person name="Clum A."/>
            <person name="Copeland A."/>
            <person name="Hainaut M."/>
            <person name="Haridas S."/>
            <person name="Labutti K."/>
            <person name="Lindquist E."/>
            <person name="Lipzen A."/>
            <person name="Khouja H.-R."/>
            <person name="Murat C."/>
            <person name="Ohm R."/>
            <person name="Olson A."/>
            <person name="Spatafora J."/>
            <person name="Veneault-Fourrey C."/>
            <person name="Henrissat B."/>
            <person name="Grigoriev I."/>
            <person name="Martin F."/>
            <person name="Perotto S."/>
        </authorList>
    </citation>
    <scope>NUCLEOTIDE SEQUENCE [LARGE SCALE GENOMIC DNA]</scope>
    <source>
        <strain evidence="3 4">UAMH 7357</strain>
    </source>
</reference>
<name>A0A2J6PEI1_9HELO</name>
<evidence type="ECO:0000313" key="3">
    <source>
        <dbReference type="EMBL" id="PMD12442.1"/>
    </source>
</evidence>
<dbReference type="Proteomes" id="UP000235672">
    <property type="component" value="Unassembled WGS sequence"/>
</dbReference>
<sequence length="612" mass="70050">MASVAHPQCTDVKIEGKYDSFPKLLLLRIPVATWHLLPQNSAYTFVGFVSSENKVSKLAQVEISITNSETTLEKLPSDDPQSGFEDRESGNAPSWILTRRPGWQSDENGLATKSKSALASTIYSHSILNPKLYEIRVLELQPDLCDSSPIRVRLSKAFISDPPEYHALSYLWGDSSEKVPIFVDGKRFNIGKNLFAALKCLRLRDSSLLLWADAVCIDQENVSERNFQVRLMKQVYSSAEQVIIWPGETISKPNVFDLRSWYAVRRLFAREYWFRAWVLQEIVFSNRAMVRCGTKQVAWRDLGVVQWKWEQLKSEPENFHLLTPEQLKIVTLTFFSAVSSITLQHLARRQPNIVPRSLFRLLRATNASQATDPRDKIYALLGFEEVSVLNIEPDYTKPVERVYAEFVQAYLESECKLNILLQTGIGYKRAEPLIDLPSWVPDFRRSVYSVHSHHFHAADGRLAIATISIDLRKLTAQGIIYDVITNVDSGRVDEQKRIKSCWLDLALGHKIKHPTGIPQLQAYFRTVVADDSGFGYGKPGFRDEESQRSFFNLAAGMMFLLGEMALEKDQLAKRLHRSSYLPRKRDIRVHRAMFFPYSKGVYGHRVSRNSER</sequence>
<dbReference type="Pfam" id="PF06985">
    <property type="entry name" value="HET"/>
    <property type="match status" value="1"/>
</dbReference>
<evidence type="ECO:0000313" key="4">
    <source>
        <dbReference type="Proteomes" id="UP000235672"/>
    </source>
</evidence>
<dbReference type="STRING" id="1745343.A0A2J6PEI1"/>
<proteinExistence type="predicted"/>
<dbReference type="PANTHER" id="PTHR24148:SF64">
    <property type="entry name" value="HETEROKARYON INCOMPATIBILITY DOMAIN-CONTAINING PROTEIN"/>
    <property type="match status" value="1"/>
</dbReference>
<accession>A0A2J6PEI1</accession>
<dbReference type="AlphaFoldDB" id="A0A2J6PEI1"/>
<feature type="domain" description="Heterokaryon incompatibility" evidence="2">
    <location>
        <begin position="165"/>
        <end position="249"/>
    </location>
</feature>
<dbReference type="InterPro" id="IPR052895">
    <property type="entry name" value="HetReg/Transcr_Mod"/>
</dbReference>
<protein>
    <submittedName>
        <fullName evidence="3">HET-domain-containing protein</fullName>
    </submittedName>
</protein>
<gene>
    <name evidence="3" type="ORF">NA56DRAFT_666408</name>
</gene>
<feature type="region of interest" description="Disordered" evidence="1">
    <location>
        <begin position="71"/>
        <end position="101"/>
    </location>
</feature>
<dbReference type="PANTHER" id="PTHR24148">
    <property type="entry name" value="ANKYRIN REPEAT DOMAIN-CONTAINING PROTEIN 39 HOMOLOG-RELATED"/>
    <property type="match status" value="1"/>
</dbReference>
<dbReference type="EMBL" id="KZ613550">
    <property type="protein sequence ID" value="PMD12442.1"/>
    <property type="molecule type" value="Genomic_DNA"/>
</dbReference>
<evidence type="ECO:0000256" key="1">
    <source>
        <dbReference type="SAM" id="MobiDB-lite"/>
    </source>
</evidence>
<dbReference type="InterPro" id="IPR010730">
    <property type="entry name" value="HET"/>
</dbReference>